<keyword evidence="2 5" id="KW-0812">Transmembrane</keyword>
<dbReference type="InterPro" id="IPR059112">
    <property type="entry name" value="CysZ/EI24"/>
</dbReference>
<dbReference type="EMBL" id="AUSU01000423">
    <property type="protein sequence ID" value="EPS73448.1"/>
    <property type="molecule type" value="Genomic_DNA"/>
</dbReference>
<evidence type="ECO:0000256" key="1">
    <source>
        <dbReference type="ARBA" id="ARBA00004141"/>
    </source>
</evidence>
<evidence type="ECO:0000313" key="6">
    <source>
        <dbReference type="EMBL" id="EPS73448.1"/>
    </source>
</evidence>
<comment type="caution">
    <text evidence="6">The sequence shown here is derived from an EMBL/GenBank/DDBJ whole genome shotgun (WGS) entry which is preliminary data.</text>
</comment>
<sequence length="243" mass="27898">MGRLIPPLKEASLLWLEGFREACSVARVVVYCRRSRELAVRTGQCFLLNGFIFLGSIYLLESFVIPVLQWLLPVGCPQNVLPEPCPFENVSKFYSALQNGLVHLFYVFWFYPMYISSFILSMIWYGDIAKHGLFAVEKDGTKPSGRNEPSKNATDIEGSFESLRIVIGIAEQLYSVLLLNFFLLQVMIIGFIPLLGKPLSFVLLTWLYAYYCFEYKWSYSGVSLDLRLDFFESNWPFFSGFGN</sequence>
<evidence type="ECO:0000256" key="4">
    <source>
        <dbReference type="ARBA" id="ARBA00023136"/>
    </source>
</evidence>
<evidence type="ECO:0000256" key="5">
    <source>
        <dbReference type="SAM" id="Phobius"/>
    </source>
</evidence>
<dbReference type="Proteomes" id="UP000015453">
    <property type="component" value="Unassembled WGS sequence"/>
</dbReference>
<keyword evidence="4 5" id="KW-0472">Membrane</keyword>
<keyword evidence="3 5" id="KW-1133">Transmembrane helix</keyword>
<dbReference type="Pfam" id="PF07264">
    <property type="entry name" value="EI24"/>
    <property type="match status" value="1"/>
</dbReference>
<evidence type="ECO:0000256" key="3">
    <source>
        <dbReference type="ARBA" id="ARBA00022989"/>
    </source>
</evidence>
<evidence type="ECO:0000313" key="7">
    <source>
        <dbReference type="Proteomes" id="UP000015453"/>
    </source>
</evidence>
<feature type="non-terminal residue" evidence="6">
    <location>
        <position position="243"/>
    </location>
</feature>
<evidence type="ECO:0000256" key="2">
    <source>
        <dbReference type="ARBA" id="ARBA00022692"/>
    </source>
</evidence>
<evidence type="ECO:0008006" key="8">
    <source>
        <dbReference type="Google" id="ProtNLM"/>
    </source>
</evidence>
<dbReference type="PANTHER" id="PTHR21389">
    <property type="entry name" value="P53 INDUCED PROTEIN"/>
    <property type="match status" value="1"/>
</dbReference>
<dbReference type="PANTHER" id="PTHR21389:SF0">
    <property type="entry name" value="ETOPOSIDE-INDUCED PROTEIN 2.4 HOMOLOG"/>
    <property type="match status" value="1"/>
</dbReference>
<gene>
    <name evidence="6" type="ORF">M569_01307</name>
</gene>
<reference evidence="6 7" key="1">
    <citation type="journal article" date="2013" name="BMC Genomics">
        <title>The miniature genome of a carnivorous plant Genlisea aurea contains a low number of genes and short non-coding sequences.</title>
        <authorList>
            <person name="Leushkin E.V."/>
            <person name="Sutormin R.A."/>
            <person name="Nabieva E.R."/>
            <person name="Penin A.A."/>
            <person name="Kondrashov A.S."/>
            <person name="Logacheva M.D."/>
        </authorList>
    </citation>
    <scope>NUCLEOTIDE SEQUENCE [LARGE SCALE GENOMIC DNA]</scope>
</reference>
<feature type="transmembrane region" description="Helical" evidence="5">
    <location>
        <begin position="104"/>
        <end position="125"/>
    </location>
</feature>
<dbReference type="GO" id="GO:0005783">
    <property type="term" value="C:endoplasmic reticulum"/>
    <property type="evidence" value="ECO:0007669"/>
    <property type="project" value="TreeGrafter"/>
</dbReference>
<dbReference type="AlphaFoldDB" id="S8EC02"/>
<dbReference type="OrthoDB" id="266518at2759"/>
<feature type="transmembrane region" description="Helical" evidence="5">
    <location>
        <begin position="46"/>
        <end position="72"/>
    </location>
</feature>
<protein>
    <recommendedName>
        <fullName evidence="8">Protein EI24 homolog</fullName>
    </recommendedName>
</protein>
<keyword evidence="7" id="KW-1185">Reference proteome</keyword>
<name>S8EC02_9LAMI</name>
<feature type="transmembrane region" description="Helical" evidence="5">
    <location>
        <begin position="173"/>
        <end position="192"/>
    </location>
</feature>
<dbReference type="GO" id="GO:0016236">
    <property type="term" value="P:macroautophagy"/>
    <property type="evidence" value="ECO:0007669"/>
    <property type="project" value="TreeGrafter"/>
</dbReference>
<organism evidence="6 7">
    <name type="scientific">Genlisea aurea</name>
    <dbReference type="NCBI Taxonomy" id="192259"/>
    <lineage>
        <taxon>Eukaryota</taxon>
        <taxon>Viridiplantae</taxon>
        <taxon>Streptophyta</taxon>
        <taxon>Embryophyta</taxon>
        <taxon>Tracheophyta</taxon>
        <taxon>Spermatophyta</taxon>
        <taxon>Magnoliopsida</taxon>
        <taxon>eudicotyledons</taxon>
        <taxon>Gunneridae</taxon>
        <taxon>Pentapetalae</taxon>
        <taxon>asterids</taxon>
        <taxon>lamiids</taxon>
        <taxon>Lamiales</taxon>
        <taxon>Lentibulariaceae</taxon>
        <taxon>Genlisea</taxon>
    </lineage>
</organism>
<accession>S8EC02</accession>
<proteinExistence type="predicted"/>
<comment type="subcellular location">
    <subcellularLocation>
        <location evidence="1">Membrane</location>
        <topology evidence="1">Multi-pass membrane protein</topology>
    </subcellularLocation>
</comment>
<dbReference type="GO" id="GO:0016020">
    <property type="term" value="C:membrane"/>
    <property type="evidence" value="ECO:0007669"/>
    <property type="project" value="UniProtKB-SubCell"/>
</dbReference>